<dbReference type="PANTHER" id="PTHR10337">
    <property type="entry name" value="SHC TRANSFORMING PROTEIN"/>
    <property type="match status" value="1"/>
</dbReference>
<proteinExistence type="predicted"/>
<reference evidence="2" key="2">
    <citation type="submission" date="2025-09" db="UniProtKB">
        <authorList>
            <consortium name="Ensembl"/>
        </authorList>
    </citation>
    <scope>IDENTIFICATION</scope>
</reference>
<keyword evidence="1" id="KW-0175">Coiled coil</keyword>
<evidence type="ECO:0000313" key="3">
    <source>
        <dbReference type="Proteomes" id="UP000694392"/>
    </source>
</evidence>
<protein>
    <submittedName>
        <fullName evidence="2">Uncharacterized protein</fullName>
    </submittedName>
</protein>
<feature type="coiled-coil region" evidence="1">
    <location>
        <begin position="14"/>
        <end position="100"/>
    </location>
</feature>
<keyword evidence="3" id="KW-1185">Reference proteome</keyword>
<dbReference type="Proteomes" id="UP000694392">
    <property type="component" value="Unplaced"/>
</dbReference>
<dbReference type="GO" id="GO:0005813">
    <property type="term" value="C:centrosome"/>
    <property type="evidence" value="ECO:0007669"/>
    <property type="project" value="TreeGrafter"/>
</dbReference>
<feature type="coiled-coil region" evidence="1">
    <location>
        <begin position="130"/>
        <end position="157"/>
    </location>
</feature>
<dbReference type="PANTHER" id="PTHR10337:SF6">
    <property type="entry name" value="CENTROSOMAL PROTEIN OF 152 KDA"/>
    <property type="match status" value="1"/>
</dbReference>
<organism evidence="2 3">
    <name type="scientific">Sphenodon punctatus</name>
    <name type="common">Tuatara</name>
    <name type="synonym">Hatteria punctata</name>
    <dbReference type="NCBI Taxonomy" id="8508"/>
    <lineage>
        <taxon>Eukaryota</taxon>
        <taxon>Metazoa</taxon>
        <taxon>Chordata</taxon>
        <taxon>Craniata</taxon>
        <taxon>Vertebrata</taxon>
        <taxon>Euteleostomi</taxon>
        <taxon>Lepidosauria</taxon>
        <taxon>Sphenodontia</taxon>
        <taxon>Sphenodontidae</taxon>
        <taxon>Sphenodon</taxon>
    </lineage>
</organism>
<dbReference type="InterPro" id="IPR051235">
    <property type="entry name" value="CEP152/SHC-Transforming"/>
</dbReference>
<accession>A0A8D0H6C2</accession>
<evidence type="ECO:0000313" key="2">
    <source>
        <dbReference type="Ensembl" id="ENSSPUP00000014958.1"/>
    </source>
</evidence>
<dbReference type="AlphaFoldDB" id="A0A8D0H6C2"/>
<dbReference type="Ensembl" id="ENSSPUT00000015953.1">
    <property type="protein sequence ID" value="ENSSPUP00000014958.1"/>
    <property type="gene ID" value="ENSSPUG00000011552.1"/>
</dbReference>
<evidence type="ECO:0000256" key="1">
    <source>
        <dbReference type="SAM" id="Coils"/>
    </source>
</evidence>
<reference evidence="2" key="1">
    <citation type="submission" date="2025-08" db="UniProtKB">
        <authorList>
            <consortium name="Ensembl"/>
        </authorList>
    </citation>
    <scope>IDENTIFICATION</scope>
</reference>
<sequence length="160" mass="18690">MKNQLRGDLMGKYAAEKDQLIHAYEENISQLKVDIDVLNKEVIAVKECYIAVCREKDALEATLRKEFEQEQQKKKDQTKEQAIQEVEEEWQRRLDQAVEETTKAIVELKDCTSQTDPVSISDETSRQAMAKVAEEHKLQLQEVLKEKEKVARETLRELER</sequence>
<name>A0A8D0H6C2_SPHPU</name>
<dbReference type="GO" id="GO:0007099">
    <property type="term" value="P:centriole replication"/>
    <property type="evidence" value="ECO:0007669"/>
    <property type="project" value="TreeGrafter"/>
</dbReference>